<feature type="region of interest" description="Disordered" evidence="1">
    <location>
        <begin position="248"/>
        <end position="308"/>
    </location>
</feature>
<accession>A0A5J5EX40</accession>
<sequence length="524" mass="58874">MLTRQPTPRNTDEQAIELLNAVLFAGMSSDPPTPALMPPATLLRLLTTLMVHPYYTSQSRKGVAPSTAPHDAYICMRRIIEIIGPTNADVGAVWVFNHGGRAERRRAKKEHSPVSSGDNLSGELANEESLFSRVEDLWGVVGWAFMCSTQHPARWTWWRNLLDCLLLALERDWVQRVQSYDEGGHRFDSVLRESMIVKLLPDTQGTGGYRRMIRAILATGTGSGANEFHMVWDDELLPRRPKSKTLGNLGGLMAKYDDDDDDNDDFNRKKPGEGAKKTTKKKKQVVKKPVEEDEDSDSVEDEDIQMEDAEDIGEASIGREWGGIQAIQLRTRFLSLIADVSTREQYTSAPTLYHEYAQYILPFSLESFKLFVSPFIVAPAGHRCTLAQFVLEACLSANAPPAKKEDNWGINQEVMVRRFLPYPANSPSVVDNAKVAILLETLLNLLLRSEMLYWNQELEDAAEAGIAAREEKASFDHRGHKHKAEDMEAVKLHWKVAEEGIRTIVKMAKLLTSIDTVSSEPVIW</sequence>
<name>A0A5J5EX40_9PEZI</name>
<dbReference type="OrthoDB" id="5411773at2759"/>
<organism evidence="2 3">
    <name type="scientific">Sphaerosporella brunnea</name>
    <dbReference type="NCBI Taxonomy" id="1250544"/>
    <lineage>
        <taxon>Eukaryota</taxon>
        <taxon>Fungi</taxon>
        <taxon>Dikarya</taxon>
        <taxon>Ascomycota</taxon>
        <taxon>Pezizomycotina</taxon>
        <taxon>Pezizomycetes</taxon>
        <taxon>Pezizales</taxon>
        <taxon>Pyronemataceae</taxon>
        <taxon>Sphaerosporella</taxon>
    </lineage>
</organism>
<protein>
    <submittedName>
        <fullName evidence="2">Uncharacterized protein</fullName>
    </submittedName>
</protein>
<comment type="caution">
    <text evidence="2">The sequence shown here is derived from an EMBL/GenBank/DDBJ whole genome shotgun (WGS) entry which is preliminary data.</text>
</comment>
<dbReference type="InParanoid" id="A0A5J5EX40"/>
<proteinExistence type="predicted"/>
<keyword evidence="3" id="KW-1185">Reference proteome</keyword>
<reference evidence="2 3" key="1">
    <citation type="submission" date="2019-09" db="EMBL/GenBank/DDBJ databases">
        <title>Draft genome of the ectomycorrhizal ascomycete Sphaerosporella brunnea.</title>
        <authorList>
            <consortium name="DOE Joint Genome Institute"/>
            <person name="Benucci G.M."/>
            <person name="Marozzi G."/>
            <person name="Antonielli L."/>
            <person name="Sanchez S."/>
            <person name="Marco P."/>
            <person name="Wang X."/>
            <person name="Falini L.B."/>
            <person name="Barry K."/>
            <person name="Haridas S."/>
            <person name="Lipzen A."/>
            <person name="Labutti K."/>
            <person name="Grigoriev I.V."/>
            <person name="Murat C."/>
            <person name="Martin F."/>
            <person name="Albertini E."/>
            <person name="Donnini D."/>
            <person name="Bonito G."/>
        </authorList>
    </citation>
    <scope>NUCLEOTIDE SEQUENCE [LARGE SCALE GENOMIC DNA]</scope>
    <source>
        <strain evidence="2 3">Sb_GMNB300</strain>
    </source>
</reference>
<feature type="compositionally biased region" description="Basic and acidic residues" evidence="1">
    <location>
        <begin position="265"/>
        <end position="276"/>
    </location>
</feature>
<evidence type="ECO:0000256" key="1">
    <source>
        <dbReference type="SAM" id="MobiDB-lite"/>
    </source>
</evidence>
<dbReference type="Proteomes" id="UP000326924">
    <property type="component" value="Unassembled WGS sequence"/>
</dbReference>
<gene>
    <name evidence="2" type="ORF">FN846DRAFT_949470</name>
</gene>
<feature type="compositionally biased region" description="Acidic residues" evidence="1">
    <location>
        <begin position="291"/>
        <end position="308"/>
    </location>
</feature>
<dbReference type="EMBL" id="VXIS01000093">
    <property type="protein sequence ID" value="KAA8905983.1"/>
    <property type="molecule type" value="Genomic_DNA"/>
</dbReference>
<feature type="compositionally biased region" description="Basic residues" evidence="1">
    <location>
        <begin position="277"/>
        <end position="286"/>
    </location>
</feature>
<evidence type="ECO:0000313" key="3">
    <source>
        <dbReference type="Proteomes" id="UP000326924"/>
    </source>
</evidence>
<dbReference type="AlphaFoldDB" id="A0A5J5EX40"/>
<evidence type="ECO:0000313" key="2">
    <source>
        <dbReference type="EMBL" id="KAA8905983.1"/>
    </source>
</evidence>